<dbReference type="Proteomes" id="UP000215223">
    <property type="component" value="Unassembled WGS sequence"/>
</dbReference>
<dbReference type="RefSeq" id="WP_093935648.1">
    <property type="nucleotide sequence ID" value="NZ_NMQT01000073.1"/>
</dbReference>
<accession>A0A229S4E0</accession>
<comment type="caution">
    <text evidence="1">The sequence shown here is derived from an EMBL/GenBank/DDBJ whole genome shotgun (WGS) entry which is preliminary data.</text>
</comment>
<evidence type="ECO:0000313" key="1">
    <source>
        <dbReference type="EMBL" id="OXM53778.1"/>
    </source>
</evidence>
<organism evidence="1 2">
    <name type="scientific">Amycolatopsis thailandensis</name>
    <dbReference type="NCBI Taxonomy" id="589330"/>
    <lineage>
        <taxon>Bacteria</taxon>
        <taxon>Bacillati</taxon>
        <taxon>Actinomycetota</taxon>
        <taxon>Actinomycetes</taxon>
        <taxon>Pseudonocardiales</taxon>
        <taxon>Pseudonocardiaceae</taxon>
        <taxon>Amycolatopsis</taxon>
    </lineage>
</organism>
<proteinExistence type="predicted"/>
<protein>
    <recommendedName>
        <fullName evidence="3">Phage tail protein</fullName>
    </recommendedName>
</protein>
<sequence>MPQGAHVWTLDWLTMHPDGDVRDSAGVQWILTQEKGFWGTPGTNAEFSSRLARHGAYRSPGWKKQRTISLTGRAYADDYAVLRQAEANVLGLLSDPRAPAALTCFSELGALTCDVFLDDEILCTPLKVVSEPGFEFSLQVVAPDPAKYSVERQTMTASLPRDSGDGLDFSQVVQPDANQGLYFGIGADDDGLSFGTSNASGFMRLTNRGSAPTTPVYTLYGPLTNPILTAETATMRYNGTLGAGEFVVIDPNAPSVLLGGTAVRRQLLNPAQFNGFAIPPASRTGGPGVLSVGLTHSGAATDAGYVTAVFRSAWF</sequence>
<evidence type="ECO:0008006" key="3">
    <source>
        <dbReference type="Google" id="ProtNLM"/>
    </source>
</evidence>
<reference evidence="1 2" key="1">
    <citation type="submission" date="2017-07" db="EMBL/GenBank/DDBJ databases">
        <title>Amycolatopsis thailandensis Genome sequencing and assembly.</title>
        <authorList>
            <person name="Kaur N."/>
            <person name="Mayilraj S."/>
        </authorList>
    </citation>
    <scope>NUCLEOTIDE SEQUENCE [LARGE SCALE GENOMIC DNA]</scope>
    <source>
        <strain evidence="1 2">JCM 16380</strain>
    </source>
</reference>
<dbReference type="OrthoDB" id="3985590at2"/>
<gene>
    <name evidence="1" type="ORF">CFP71_21440</name>
</gene>
<dbReference type="EMBL" id="NMQT01000073">
    <property type="protein sequence ID" value="OXM53778.1"/>
    <property type="molecule type" value="Genomic_DNA"/>
</dbReference>
<evidence type="ECO:0000313" key="2">
    <source>
        <dbReference type="Proteomes" id="UP000215223"/>
    </source>
</evidence>
<keyword evidence="2" id="KW-1185">Reference proteome</keyword>
<name>A0A229S4E0_9PSEU</name>
<dbReference type="AlphaFoldDB" id="A0A229S4E0"/>